<accession>A0A0L8HGT4</accession>
<evidence type="ECO:0000256" key="3">
    <source>
        <dbReference type="ARBA" id="ARBA00022723"/>
    </source>
</evidence>
<dbReference type="CDD" id="cd04278">
    <property type="entry name" value="ZnMc_MMP"/>
    <property type="match status" value="1"/>
</dbReference>
<dbReference type="InterPro" id="IPR001818">
    <property type="entry name" value="Pept_M10_metallopeptidase"/>
</dbReference>
<keyword evidence="6" id="KW-0482">Metalloprotease</keyword>
<gene>
    <name evidence="10" type="ORF">OCBIM_22015775mg</name>
</gene>
<feature type="binding site" evidence="8">
    <location>
        <position position="151"/>
    </location>
    <ligand>
        <name>Zn(2+)</name>
        <dbReference type="ChEBI" id="CHEBI:29105"/>
        <label>2</label>
        <note>catalytic</note>
    </ligand>
</feature>
<keyword evidence="3 8" id="KW-0479">Metal-binding</keyword>
<feature type="binding site" description="in inhibited form" evidence="8">
    <location>
        <position position="28"/>
    </location>
    <ligand>
        <name>Zn(2+)</name>
        <dbReference type="ChEBI" id="CHEBI:29105"/>
        <label>2</label>
        <note>catalytic</note>
    </ligand>
</feature>
<feature type="binding site" evidence="8">
    <location>
        <position position="103"/>
    </location>
    <ligand>
        <name>Zn(2+)</name>
        <dbReference type="ChEBI" id="CHEBI:29105"/>
        <label>1</label>
    </ligand>
</feature>
<dbReference type="Pfam" id="PF00413">
    <property type="entry name" value="Peptidase_M10"/>
    <property type="match status" value="1"/>
</dbReference>
<feature type="binding site" evidence="8">
    <location>
        <position position="133"/>
    </location>
    <ligand>
        <name>Ca(2+)</name>
        <dbReference type="ChEBI" id="CHEBI:29108"/>
        <label>3</label>
    </ligand>
</feature>
<evidence type="ECO:0000313" key="10">
    <source>
        <dbReference type="EMBL" id="KOF87985.1"/>
    </source>
</evidence>
<dbReference type="GO" id="GO:0031012">
    <property type="term" value="C:extracellular matrix"/>
    <property type="evidence" value="ECO:0007669"/>
    <property type="project" value="InterPro"/>
</dbReference>
<feature type="binding site" evidence="8">
    <location>
        <position position="161"/>
    </location>
    <ligand>
        <name>Zn(2+)</name>
        <dbReference type="ChEBI" id="CHEBI:29105"/>
        <label>2</label>
        <note>catalytic</note>
    </ligand>
</feature>
<dbReference type="SUPFAM" id="SSF47090">
    <property type="entry name" value="PGBD-like"/>
    <property type="match status" value="1"/>
</dbReference>
<keyword evidence="2" id="KW-0645">Protease</keyword>
<evidence type="ECO:0000259" key="9">
    <source>
        <dbReference type="SMART" id="SM00235"/>
    </source>
</evidence>
<dbReference type="GO" id="GO:0030198">
    <property type="term" value="P:extracellular matrix organization"/>
    <property type="evidence" value="ECO:0007669"/>
    <property type="project" value="TreeGrafter"/>
</dbReference>
<feature type="binding site" evidence="8">
    <location>
        <position position="130"/>
    </location>
    <ligand>
        <name>Ca(2+)</name>
        <dbReference type="ChEBI" id="CHEBI:29108"/>
        <label>3</label>
    </ligand>
</feature>
<dbReference type="AlphaFoldDB" id="A0A0L8HGT4"/>
<dbReference type="InterPro" id="IPR036365">
    <property type="entry name" value="PGBD-like_sf"/>
</dbReference>
<dbReference type="InterPro" id="IPR024079">
    <property type="entry name" value="MetalloPept_cat_dom_sf"/>
</dbReference>
<feature type="binding site" evidence="8">
    <location>
        <position position="105"/>
    </location>
    <ligand>
        <name>Zn(2+)</name>
        <dbReference type="ChEBI" id="CHEBI:29105"/>
        <label>1</label>
    </ligand>
</feature>
<dbReference type="GO" id="GO:0004222">
    <property type="term" value="F:metalloendopeptidase activity"/>
    <property type="evidence" value="ECO:0007669"/>
    <property type="project" value="InterPro"/>
</dbReference>
<dbReference type="SMART" id="SM00235">
    <property type="entry name" value="ZnMc"/>
    <property type="match status" value="1"/>
</dbReference>
<evidence type="ECO:0000256" key="7">
    <source>
        <dbReference type="PIRSR" id="PIRSR621190-1"/>
    </source>
</evidence>
<feature type="binding site" evidence="8">
    <location>
        <position position="93"/>
    </location>
    <ligand>
        <name>Ca(2+)</name>
        <dbReference type="ChEBI" id="CHEBI:29108"/>
        <label>2</label>
    </ligand>
</feature>
<comment type="cofactor">
    <cofactor evidence="8">
        <name>Zn(2+)</name>
        <dbReference type="ChEBI" id="CHEBI:29105"/>
    </cofactor>
    <text evidence="8">Binds 2 Zn(2+) ions per subunit.</text>
</comment>
<feature type="active site" evidence="7">
    <location>
        <position position="152"/>
    </location>
</feature>
<feature type="binding site" evidence="8">
    <location>
        <position position="169"/>
    </location>
    <ligand>
        <name>Zn(2+)</name>
        <dbReference type="ChEBI" id="CHEBI:29105"/>
        <label>2</label>
        <note>catalytic</note>
    </ligand>
</feature>
<feature type="domain" description="Peptidase metallopeptidase" evidence="9">
    <location>
        <begin position="41"/>
        <end position="196"/>
    </location>
</feature>
<feature type="binding site" evidence="8">
    <location>
        <position position="118"/>
    </location>
    <ligand>
        <name>Zn(2+)</name>
        <dbReference type="ChEBI" id="CHEBI:29105"/>
        <label>1</label>
    </ligand>
</feature>
<feature type="non-terminal residue" evidence="10">
    <location>
        <position position="1"/>
    </location>
</feature>
<keyword evidence="4" id="KW-0378">Hydrolase</keyword>
<feature type="binding site" evidence="8">
    <location>
        <position position="128"/>
    </location>
    <ligand>
        <name>Zn(2+)</name>
        <dbReference type="ChEBI" id="CHEBI:29105"/>
        <label>1</label>
    </ligand>
</feature>
<comment type="similarity">
    <text evidence="1">Belongs to the peptidase M10A family.</text>
</comment>
<name>A0A0L8HGT4_OCTBM</name>
<dbReference type="OrthoDB" id="406838at2759"/>
<dbReference type="GO" id="GO:0008270">
    <property type="term" value="F:zinc ion binding"/>
    <property type="evidence" value="ECO:0007669"/>
    <property type="project" value="InterPro"/>
</dbReference>
<keyword evidence="8" id="KW-0106">Calcium</keyword>
<feature type="binding site" evidence="8">
    <location>
        <position position="155"/>
    </location>
    <ligand>
        <name>Zn(2+)</name>
        <dbReference type="ChEBI" id="CHEBI:29105"/>
        <label>2</label>
        <note>catalytic</note>
    </ligand>
</feature>
<dbReference type="InterPro" id="IPR006026">
    <property type="entry name" value="Peptidase_Metallo"/>
</dbReference>
<evidence type="ECO:0000256" key="5">
    <source>
        <dbReference type="ARBA" id="ARBA00022833"/>
    </source>
</evidence>
<dbReference type="InterPro" id="IPR021190">
    <property type="entry name" value="Pept_M10A"/>
</dbReference>
<dbReference type="PRINTS" id="PR00138">
    <property type="entry name" value="MATRIXIN"/>
</dbReference>
<evidence type="ECO:0000256" key="4">
    <source>
        <dbReference type="ARBA" id="ARBA00022801"/>
    </source>
</evidence>
<evidence type="ECO:0000256" key="2">
    <source>
        <dbReference type="ARBA" id="ARBA00022670"/>
    </source>
</evidence>
<feature type="binding site" evidence="8">
    <location>
        <position position="110"/>
    </location>
    <ligand>
        <name>Ca(2+)</name>
        <dbReference type="ChEBI" id="CHEBI:29108"/>
        <label>3</label>
    </ligand>
</feature>
<dbReference type="EMBL" id="KQ418291">
    <property type="protein sequence ID" value="KOF87985.1"/>
    <property type="molecule type" value="Genomic_DNA"/>
</dbReference>
<feature type="binding site" evidence="8">
    <location>
        <position position="133"/>
    </location>
    <ligand>
        <name>Ca(2+)</name>
        <dbReference type="ChEBI" id="CHEBI:29108"/>
        <label>1</label>
    </ligand>
</feature>
<dbReference type="GO" id="GO:0030574">
    <property type="term" value="P:collagen catabolic process"/>
    <property type="evidence" value="ECO:0007669"/>
    <property type="project" value="TreeGrafter"/>
</dbReference>
<evidence type="ECO:0000256" key="6">
    <source>
        <dbReference type="ARBA" id="ARBA00023049"/>
    </source>
</evidence>
<proteinExistence type="inferred from homology"/>
<protein>
    <recommendedName>
        <fullName evidence="9">Peptidase metallopeptidase domain-containing protein</fullName>
    </recommendedName>
</protein>
<dbReference type="PANTHER" id="PTHR10201:SF323">
    <property type="entry name" value="MATRIX METALLOPROTEINASE-21"/>
    <property type="match status" value="1"/>
</dbReference>
<dbReference type="GO" id="GO:0006508">
    <property type="term" value="P:proteolysis"/>
    <property type="evidence" value="ECO:0007669"/>
    <property type="project" value="UniProtKB-KW"/>
</dbReference>
<evidence type="ECO:0000256" key="1">
    <source>
        <dbReference type="ARBA" id="ARBA00010370"/>
    </source>
</evidence>
<dbReference type="Gene3D" id="3.40.390.10">
    <property type="entry name" value="Collagenase (Catalytic Domain)"/>
    <property type="match status" value="1"/>
</dbReference>
<feature type="binding site" evidence="8">
    <location>
        <position position="131"/>
    </location>
    <ligand>
        <name>Ca(2+)</name>
        <dbReference type="ChEBI" id="CHEBI:29108"/>
        <label>1</label>
    </ligand>
</feature>
<organism evidence="10">
    <name type="scientific">Octopus bimaculoides</name>
    <name type="common">California two-spotted octopus</name>
    <dbReference type="NCBI Taxonomy" id="37653"/>
    <lineage>
        <taxon>Eukaryota</taxon>
        <taxon>Metazoa</taxon>
        <taxon>Spiralia</taxon>
        <taxon>Lophotrochozoa</taxon>
        <taxon>Mollusca</taxon>
        <taxon>Cephalopoda</taxon>
        <taxon>Coleoidea</taxon>
        <taxon>Octopodiformes</taxon>
        <taxon>Octopoda</taxon>
        <taxon>Incirrata</taxon>
        <taxon>Octopodidae</taxon>
        <taxon>Octopus</taxon>
    </lineage>
</organism>
<keyword evidence="5 8" id="KW-0862">Zinc</keyword>
<comment type="cofactor">
    <cofactor evidence="8">
        <name>Ca(2+)</name>
        <dbReference type="ChEBI" id="CHEBI:29108"/>
    </cofactor>
    <text evidence="8">Can bind about 5 Ca(2+) ions per subunit.</text>
</comment>
<dbReference type="PANTHER" id="PTHR10201">
    <property type="entry name" value="MATRIX METALLOPROTEINASE"/>
    <property type="match status" value="1"/>
</dbReference>
<dbReference type="SUPFAM" id="SSF55486">
    <property type="entry name" value="Metalloproteases ('zincins'), catalytic domain"/>
    <property type="match status" value="1"/>
</dbReference>
<sequence length="199" mass="22885">RVFQRKFNLTVTGTFTQETRNIMKAARCGFPDVIPQEYSVYHKKWAKKALTYTIESYTTQISQDQQRSEFKRAFDEWARHTQLSFTEVSGTADLKINFYKKAHGDGSDFDDKNGVLAHAFYPTDGRIHFDDDEEWGVNASSKKDLYGVMLHEIGHSLGIKHSDISNAVMFPMYSGYIKDLRLHADDVAAIQESYSKYQS</sequence>
<dbReference type="InterPro" id="IPR033739">
    <property type="entry name" value="M10A_MMP"/>
</dbReference>
<reference evidence="10" key="1">
    <citation type="submission" date="2015-07" db="EMBL/GenBank/DDBJ databases">
        <title>MeaNS - Measles Nucleotide Surveillance Program.</title>
        <authorList>
            <person name="Tran T."/>
            <person name="Druce J."/>
        </authorList>
    </citation>
    <scope>NUCLEOTIDE SEQUENCE</scope>
    <source>
        <strain evidence="10">UCB-OBI-ISO-001</strain>
        <tissue evidence="10">Gonad</tissue>
    </source>
</reference>
<evidence type="ECO:0000256" key="8">
    <source>
        <dbReference type="PIRSR" id="PIRSR621190-2"/>
    </source>
</evidence>